<accession>A0A7S8FCY7</accession>
<dbReference type="AlphaFoldDB" id="A0A7S8FCY7"/>
<dbReference type="KEGG" id="nkf:Nkreftii_001337"/>
<dbReference type="EMBL" id="CP047423">
    <property type="protein sequence ID" value="QPD03563.1"/>
    <property type="molecule type" value="Genomic_DNA"/>
</dbReference>
<feature type="compositionally biased region" description="Basic and acidic residues" evidence="1">
    <location>
        <begin position="40"/>
        <end position="55"/>
    </location>
</feature>
<evidence type="ECO:0000256" key="1">
    <source>
        <dbReference type="SAM" id="MobiDB-lite"/>
    </source>
</evidence>
<protein>
    <submittedName>
        <fullName evidence="2">Uncharacterized protein</fullName>
    </submittedName>
</protein>
<evidence type="ECO:0000313" key="2">
    <source>
        <dbReference type="EMBL" id="QPD03563.1"/>
    </source>
</evidence>
<organism evidence="2 3">
    <name type="scientific">Candidatus Nitrospira kreftii</name>
    <dbReference type="NCBI Taxonomy" id="2652173"/>
    <lineage>
        <taxon>Bacteria</taxon>
        <taxon>Pseudomonadati</taxon>
        <taxon>Nitrospirota</taxon>
        <taxon>Nitrospiria</taxon>
        <taxon>Nitrospirales</taxon>
        <taxon>Nitrospiraceae</taxon>
        <taxon>Nitrospira</taxon>
    </lineage>
</organism>
<reference evidence="2 3" key="1">
    <citation type="journal article" date="2020" name="ISME J.">
        <title>Enrichment and physiological characterization of a novel comammox Nitrospira indicates ammonium inhibition of complete nitrification.</title>
        <authorList>
            <person name="Sakoula D."/>
            <person name="Koch H."/>
            <person name="Frank J."/>
            <person name="Jetten M.S.M."/>
            <person name="van Kessel M.A.H.J."/>
            <person name="Lucker S."/>
        </authorList>
    </citation>
    <scope>NUCLEOTIDE SEQUENCE [LARGE SCALE GENOMIC DNA]</scope>
    <source>
        <strain evidence="2">Comreactor17</strain>
    </source>
</reference>
<feature type="region of interest" description="Disordered" evidence="1">
    <location>
        <begin position="1"/>
        <end position="55"/>
    </location>
</feature>
<name>A0A7S8FCY7_9BACT</name>
<sequence>MDPCYTDQTDRSVEPRGQLVTEDDNVGRTDDVIGSAEADYQNRKGPESKWMNLER</sequence>
<proteinExistence type="predicted"/>
<dbReference type="Proteomes" id="UP000593737">
    <property type="component" value="Chromosome"/>
</dbReference>
<evidence type="ECO:0000313" key="3">
    <source>
        <dbReference type="Proteomes" id="UP000593737"/>
    </source>
</evidence>
<gene>
    <name evidence="2" type="ORF">Nkreftii_001337</name>
</gene>